<reference evidence="1 2" key="1">
    <citation type="submission" date="2021-12" db="EMBL/GenBank/DDBJ databases">
        <title>Genome sequencing of bacteria with rrn-lacking chromosome and rrn-plasmid.</title>
        <authorList>
            <person name="Anda M."/>
            <person name="Iwasaki W."/>
        </authorList>
    </citation>
    <scope>NUCLEOTIDE SEQUENCE [LARGE SCALE GENOMIC DNA]</scope>
    <source>
        <strain evidence="1 2">NBRC 101262</strain>
    </source>
</reference>
<name>A0ABM7VET8_9BACT</name>
<dbReference type="Proteomes" id="UP001354989">
    <property type="component" value="Chromosome"/>
</dbReference>
<evidence type="ECO:0008006" key="3">
    <source>
        <dbReference type="Google" id="ProtNLM"/>
    </source>
</evidence>
<evidence type="ECO:0000313" key="2">
    <source>
        <dbReference type="Proteomes" id="UP001354989"/>
    </source>
</evidence>
<accession>A0ABM7VET8</accession>
<organism evidence="1 2">
    <name type="scientific">Persicobacter psychrovividus</name>
    <dbReference type="NCBI Taxonomy" id="387638"/>
    <lineage>
        <taxon>Bacteria</taxon>
        <taxon>Pseudomonadati</taxon>
        <taxon>Bacteroidota</taxon>
        <taxon>Cytophagia</taxon>
        <taxon>Cytophagales</taxon>
        <taxon>Persicobacteraceae</taxon>
        <taxon>Persicobacter</taxon>
    </lineage>
</organism>
<dbReference type="Gene3D" id="3.10.50.40">
    <property type="match status" value="1"/>
</dbReference>
<sequence length="362" mass="40285">MMFLGVFLWLIVKLCPISFDFKRINSIFNVIYTKQVFGEAPWGIAFFNMINIKRLLFFLAITFSLGLTQCTSPMVERIVPVEKSVEDYIAGAGLDYQQQGSGYYISTIQAGNGTPISVNNVVEARVTVYDLEDQKIDDAVQRFRVGQQAILPLVLDEALSTLSEGAEVRILLPSELAWKSFPFRQLPSNSSLRVDVTVTKVFSEADWKAQDLENARLVFEQVKGNLQEVNLSSRYFYASESTISQPTTTGRLKCGLEAVNLDKEQVSLKSDTTLYYDSAIENNLFEGLNDAFLSLAPNAKGYLVFPSELAYDAGVTVVPAFLREECAENGIIAPLFADLKPFGSIIVRVDEFTPNVTNPQTP</sequence>
<gene>
    <name evidence="1" type="ORF">PEPS_14870</name>
</gene>
<dbReference type="InterPro" id="IPR046357">
    <property type="entry name" value="PPIase_dom_sf"/>
</dbReference>
<proteinExistence type="predicted"/>
<keyword evidence="2" id="KW-1185">Reference proteome</keyword>
<protein>
    <recommendedName>
        <fullName evidence="3">Peptidylprolyl isomerase</fullName>
    </recommendedName>
</protein>
<dbReference type="EMBL" id="AP025292">
    <property type="protein sequence ID" value="BDC99206.1"/>
    <property type="molecule type" value="Genomic_DNA"/>
</dbReference>
<dbReference type="SUPFAM" id="SSF54534">
    <property type="entry name" value="FKBP-like"/>
    <property type="match status" value="1"/>
</dbReference>
<evidence type="ECO:0000313" key="1">
    <source>
        <dbReference type="EMBL" id="BDC99206.1"/>
    </source>
</evidence>